<dbReference type="PROSITE" id="PS50088">
    <property type="entry name" value="ANK_REPEAT"/>
    <property type="match status" value="8"/>
</dbReference>
<evidence type="ECO:0008006" key="15">
    <source>
        <dbReference type="Google" id="ProtNLM"/>
    </source>
</evidence>
<feature type="compositionally biased region" description="Polar residues" evidence="10">
    <location>
        <begin position="1461"/>
        <end position="1475"/>
    </location>
</feature>
<accession>A0A814QIJ2</accession>
<evidence type="ECO:0000313" key="13">
    <source>
        <dbReference type="EMBL" id="CAF1118987.1"/>
    </source>
</evidence>
<dbReference type="Gene3D" id="1.10.510.10">
    <property type="entry name" value="Transferase(Phosphotransferase) domain 1"/>
    <property type="match status" value="1"/>
</dbReference>
<dbReference type="PANTHER" id="PTHR24342:SF14">
    <property type="entry name" value="DEATH-ASSOCIATED PROTEIN KINASE DAPK-1"/>
    <property type="match status" value="1"/>
</dbReference>
<dbReference type="Pfam" id="PF12796">
    <property type="entry name" value="Ank_2"/>
    <property type="match status" value="2"/>
</dbReference>
<dbReference type="InterPro" id="IPR011009">
    <property type="entry name" value="Kinase-like_dom_sf"/>
</dbReference>
<dbReference type="Proteomes" id="UP000663852">
    <property type="component" value="Unassembled WGS sequence"/>
</dbReference>
<evidence type="ECO:0000313" key="14">
    <source>
        <dbReference type="Proteomes" id="UP000663852"/>
    </source>
</evidence>
<dbReference type="InterPro" id="IPR027417">
    <property type="entry name" value="P-loop_NTPase"/>
</dbReference>
<feature type="binding site" evidence="9">
    <location>
        <position position="47"/>
    </location>
    <ligand>
        <name>ATP</name>
        <dbReference type="ChEBI" id="CHEBI:30616"/>
    </ligand>
</feature>
<evidence type="ECO:0000256" key="3">
    <source>
        <dbReference type="ARBA" id="ARBA00022679"/>
    </source>
</evidence>
<feature type="repeat" description="ANK" evidence="8">
    <location>
        <begin position="434"/>
        <end position="466"/>
    </location>
</feature>
<dbReference type="GO" id="GO:0035556">
    <property type="term" value="P:intracellular signal transduction"/>
    <property type="evidence" value="ECO:0007669"/>
    <property type="project" value="TreeGrafter"/>
</dbReference>
<dbReference type="InterPro" id="IPR011029">
    <property type="entry name" value="DEATH-like_dom_sf"/>
</dbReference>
<keyword evidence="5 9" id="KW-0547">Nucleotide-binding</keyword>
<feature type="repeat" description="ANK" evidence="8">
    <location>
        <begin position="599"/>
        <end position="631"/>
    </location>
</feature>
<feature type="domain" description="Roc" evidence="12">
    <location>
        <begin position="670"/>
        <end position="898"/>
    </location>
</feature>
<dbReference type="PROSITE" id="PS00107">
    <property type="entry name" value="PROTEIN_KINASE_ATP"/>
    <property type="match status" value="1"/>
</dbReference>
<dbReference type="InterPro" id="IPR000719">
    <property type="entry name" value="Prot_kinase_dom"/>
</dbReference>
<dbReference type="OrthoDB" id="504170at2759"/>
<keyword evidence="3" id="KW-0808">Transferase</keyword>
<dbReference type="PROSITE" id="PS51424">
    <property type="entry name" value="ROC"/>
    <property type="match status" value="1"/>
</dbReference>
<dbReference type="InterPro" id="IPR020859">
    <property type="entry name" value="ROC"/>
</dbReference>
<dbReference type="Gene3D" id="1.10.533.10">
    <property type="entry name" value="Death Domain, Fas"/>
    <property type="match status" value="1"/>
</dbReference>
<dbReference type="Gene3D" id="1.25.40.20">
    <property type="entry name" value="Ankyrin repeat-containing domain"/>
    <property type="match status" value="3"/>
</dbReference>
<evidence type="ECO:0000256" key="2">
    <source>
        <dbReference type="ARBA" id="ARBA00022527"/>
    </source>
</evidence>
<dbReference type="Gene3D" id="3.40.50.300">
    <property type="entry name" value="P-loop containing nucleotide triphosphate hydrolases"/>
    <property type="match status" value="1"/>
</dbReference>
<name>A0A814QIJ2_ADIRI</name>
<dbReference type="FunFam" id="1.10.510.10:FF:000571">
    <property type="entry name" value="Maternal embryonic leucine zipper kinase"/>
    <property type="match status" value="1"/>
</dbReference>
<dbReference type="GO" id="GO:0005524">
    <property type="term" value="F:ATP binding"/>
    <property type="evidence" value="ECO:0007669"/>
    <property type="project" value="UniProtKB-UniRule"/>
</dbReference>
<keyword evidence="4" id="KW-0677">Repeat</keyword>
<evidence type="ECO:0000256" key="1">
    <source>
        <dbReference type="ARBA" id="ARBA00001946"/>
    </source>
</evidence>
<dbReference type="SMART" id="SM00248">
    <property type="entry name" value="ANK"/>
    <property type="match status" value="10"/>
</dbReference>
<dbReference type="PANTHER" id="PTHR24342">
    <property type="entry name" value="SERINE/THREONINE-PROTEIN KINASE 17"/>
    <property type="match status" value="1"/>
</dbReference>
<feature type="repeat" description="ANK" evidence="8">
    <location>
        <begin position="500"/>
        <end position="532"/>
    </location>
</feature>
<feature type="repeat" description="ANK" evidence="8">
    <location>
        <begin position="533"/>
        <end position="565"/>
    </location>
</feature>
<dbReference type="InterPro" id="IPR036770">
    <property type="entry name" value="Ankyrin_rpt-contain_sf"/>
</dbReference>
<feature type="repeat" description="ANK" evidence="8">
    <location>
        <begin position="401"/>
        <end position="433"/>
    </location>
</feature>
<dbReference type="SUPFAM" id="SSF52540">
    <property type="entry name" value="P-loop containing nucleoside triphosphate hydrolases"/>
    <property type="match status" value="1"/>
</dbReference>
<dbReference type="InterPro" id="IPR002110">
    <property type="entry name" value="Ankyrin_rpt"/>
</dbReference>
<gene>
    <name evidence="13" type="ORF">EDS130_LOCUS20945</name>
</gene>
<dbReference type="EMBL" id="CAJNOJ010000104">
    <property type="protein sequence ID" value="CAF1118987.1"/>
    <property type="molecule type" value="Genomic_DNA"/>
</dbReference>
<dbReference type="SMART" id="SM00220">
    <property type="entry name" value="S_TKc"/>
    <property type="match status" value="1"/>
</dbReference>
<dbReference type="GO" id="GO:0005634">
    <property type="term" value="C:nucleus"/>
    <property type="evidence" value="ECO:0007669"/>
    <property type="project" value="TreeGrafter"/>
</dbReference>
<dbReference type="GO" id="GO:0004674">
    <property type="term" value="F:protein serine/threonine kinase activity"/>
    <property type="evidence" value="ECO:0007669"/>
    <property type="project" value="UniProtKB-KW"/>
</dbReference>
<dbReference type="SUPFAM" id="SSF48403">
    <property type="entry name" value="Ankyrin repeat"/>
    <property type="match status" value="1"/>
</dbReference>
<dbReference type="InterPro" id="IPR017441">
    <property type="entry name" value="Protein_kinase_ATP_BS"/>
</dbReference>
<organism evidence="13 14">
    <name type="scientific">Adineta ricciae</name>
    <name type="common">Rotifer</name>
    <dbReference type="NCBI Taxonomy" id="249248"/>
    <lineage>
        <taxon>Eukaryota</taxon>
        <taxon>Metazoa</taxon>
        <taxon>Spiralia</taxon>
        <taxon>Gnathifera</taxon>
        <taxon>Rotifera</taxon>
        <taxon>Eurotatoria</taxon>
        <taxon>Bdelloidea</taxon>
        <taxon>Adinetida</taxon>
        <taxon>Adinetidae</taxon>
        <taxon>Adineta</taxon>
    </lineage>
</organism>
<evidence type="ECO:0000256" key="9">
    <source>
        <dbReference type="PROSITE-ProRule" id="PRU10141"/>
    </source>
</evidence>
<dbReference type="PRINTS" id="PR01415">
    <property type="entry name" value="ANKYRIN"/>
</dbReference>
<evidence type="ECO:0000256" key="6">
    <source>
        <dbReference type="ARBA" id="ARBA00022777"/>
    </source>
</evidence>
<comment type="caution">
    <text evidence="13">The sequence shown here is derived from an EMBL/GenBank/DDBJ whole genome shotgun (WGS) entry which is preliminary data.</text>
</comment>
<keyword evidence="6" id="KW-0418">Kinase</keyword>
<evidence type="ECO:0000259" key="11">
    <source>
        <dbReference type="PROSITE" id="PS50011"/>
    </source>
</evidence>
<dbReference type="PROSITE" id="PS50297">
    <property type="entry name" value="ANK_REP_REGION"/>
    <property type="match status" value="7"/>
</dbReference>
<sequence>MVLNIITDDFDNFYDIQDDLGSGQFAVVKLVRELSTGREFAGKFIRKKKCIAAPHPNVITLHDVFENKHEIILVLELVGGGELFHYIAEKDTLNEEEAAKFILQILEGVHHMHEKNIVHLDLKPENIMLLEKNKTQIKIIDFGISRKLRPNEPTKETFGTPEFVAPEVIAFEPVTLATDMWSIGVITYILLSGASPFLGNTNQETFTNITQVDYRFDEEFFANTSDLAKDFIQQLFVKNPRQRATVVDCLNHPWIKPRRRKDEEQRRNAQINMPSFKSFIARRRWKRCVKAISLCNKIFKQSQLRLSSISSAISLDNLDTNTSGRSYAEDNDDFVLTALLCAAEDGDLTNIKKLCNLASIDVNKENKHGETALHFACGAGHVDIVKLLSERKANLLITDGSGNNAVYWAARQGHVPIITFLHEKGVPINISNRNGETSLHVATRYGHAHVVEHICRLGGNVDCQDDEEETPIILASWHDYSRICRILCGAGADLNIRNKEGETGLICAAQRGNAEIVQILIDNKANLDLQDKRGLSALHHACRRQQIPIATALVNAGCNINIIDSNNETPLHYASKEGVLPIVEALVAFGCRLDVRNKSEATALHLAARHGHTEITRFLCLAGLNINILDKDDRTACQLAEINGNAEIVQLLKSLSMDNRTVFMEQLTPTKQPLRRIKLKMFGSCGSGKTTLVDSLKCSFLNSFFRRNRLNSTRRLAGNRKSVVFDESEFLNTNSSKGVGVQQITCTGGGQYSVWDFAGIEMYHCVYDHFIGDFNCIHVLLFNMLDDAQQIEQHLSYWLEFLRVRISVQEPFGLNGRGAQLPKIVLIGTHADHVVDCTKSDDGDYTCERIQSLLTKVKSHYMNDFDFYEKSFLLDARAAWTQSIKNLITCFNTYKDRICQKLKSTTVFLDRCTYHIQQQWRKTYANFPVMPWSRFLDSVRQEVNPLASDEHMRELIQQLQLMGEVLYLEGDPQEDLICFDPNWLCQNILGRLLSHQRICKRQSSSNETFALSDVQTLFPEISNPLDLLQIFNAYDLCTQISINGEHEFEFPQLNFIDIMPGLWEKRSGVHYIYIGCEIHSRTLPSLLWSVFPRIQVQLRRLIMSNEFVQHGGGDDVELFQWTEGSKLVVGMIELLLTKNPPTHIELKARGQMQNREQIFYLFHDVLSLIEHVFNQMCPMLQIEHHYIASKHLYLNQTLTSNTLMIPTTRRPLGYMTSLPANDRDSASLSPSSPISIRSFSAIESKPNTSPYYRTYSPKLIVQTLMKQYAANQSSVLDGNNNPRLTIIDQHHSSDSLNSCHSTVSSKESTNITTIEFDEDLIELLCCGSDGIFSNLIMGIDLPISIFSLKTRQLLCRLFDKQDEMGRDWCLLAIALQQQHLIPQLDQDDIYQSKTDQLLEELGRKHSSLTIRTFLQKLLDIDRRDAFEVVANTCPIFQFANTNGAALPPSSIEHDQHDSHDSGIQNSNNTIASLNR</sequence>
<dbReference type="SUPFAM" id="SSF47986">
    <property type="entry name" value="DEATH domain"/>
    <property type="match status" value="1"/>
</dbReference>
<feature type="domain" description="Protein kinase" evidence="11">
    <location>
        <begin position="14"/>
        <end position="255"/>
    </location>
</feature>
<reference evidence="13" key="1">
    <citation type="submission" date="2021-02" db="EMBL/GenBank/DDBJ databases">
        <authorList>
            <person name="Nowell W R."/>
        </authorList>
    </citation>
    <scope>NUCLEOTIDE SEQUENCE</scope>
</reference>
<dbReference type="GO" id="GO:0005737">
    <property type="term" value="C:cytoplasm"/>
    <property type="evidence" value="ECO:0007669"/>
    <property type="project" value="UniProtKB-ARBA"/>
</dbReference>
<dbReference type="GO" id="GO:0043065">
    <property type="term" value="P:positive regulation of apoptotic process"/>
    <property type="evidence" value="ECO:0007669"/>
    <property type="project" value="TreeGrafter"/>
</dbReference>
<evidence type="ECO:0000256" key="4">
    <source>
        <dbReference type="ARBA" id="ARBA00022737"/>
    </source>
</evidence>
<feature type="compositionally biased region" description="Basic and acidic residues" evidence="10">
    <location>
        <begin position="1451"/>
        <end position="1460"/>
    </location>
</feature>
<keyword evidence="8" id="KW-0040">ANK repeat</keyword>
<dbReference type="InterPro" id="IPR008271">
    <property type="entry name" value="Ser/Thr_kinase_AS"/>
</dbReference>
<dbReference type="Pfam" id="PF00069">
    <property type="entry name" value="Pkinase"/>
    <property type="match status" value="1"/>
</dbReference>
<evidence type="ECO:0000256" key="10">
    <source>
        <dbReference type="SAM" id="MobiDB-lite"/>
    </source>
</evidence>
<dbReference type="SUPFAM" id="SSF56112">
    <property type="entry name" value="Protein kinase-like (PK-like)"/>
    <property type="match status" value="1"/>
</dbReference>
<proteinExistence type="predicted"/>
<dbReference type="Pfam" id="PF00023">
    <property type="entry name" value="Ank"/>
    <property type="match status" value="3"/>
</dbReference>
<keyword evidence="7 9" id="KW-0067">ATP-binding</keyword>
<feature type="repeat" description="ANK" evidence="8">
    <location>
        <begin position="368"/>
        <end position="400"/>
    </location>
</feature>
<dbReference type="Gene3D" id="3.30.200.20">
    <property type="entry name" value="Phosphorylase Kinase, domain 1"/>
    <property type="match status" value="2"/>
</dbReference>
<dbReference type="GO" id="GO:0005525">
    <property type="term" value="F:GTP binding"/>
    <property type="evidence" value="ECO:0007669"/>
    <property type="project" value="UniProtKB-KW"/>
</dbReference>
<evidence type="ECO:0000256" key="8">
    <source>
        <dbReference type="PROSITE-ProRule" id="PRU00023"/>
    </source>
</evidence>
<evidence type="ECO:0000256" key="7">
    <source>
        <dbReference type="ARBA" id="ARBA00022840"/>
    </source>
</evidence>
<dbReference type="PROSITE" id="PS00108">
    <property type="entry name" value="PROTEIN_KINASE_ST"/>
    <property type="match status" value="1"/>
</dbReference>
<feature type="repeat" description="ANK" evidence="8">
    <location>
        <begin position="566"/>
        <end position="598"/>
    </location>
</feature>
<protein>
    <recommendedName>
        <fullName evidence="15">Non-specific serine/threonine protein kinase</fullName>
    </recommendedName>
</protein>
<evidence type="ECO:0000256" key="5">
    <source>
        <dbReference type="ARBA" id="ARBA00022741"/>
    </source>
</evidence>
<evidence type="ECO:0000259" key="12">
    <source>
        <dbReference type="PROSITE" id="PS51424"/>
    </source>
</evidence>
<feature type="repeat" description="ANK" evidence="8">
    <location>
        <begin position="467"/>
        <end position="499"/>
    </location>
</feature>
<feature type="region of interest" description="Disordered" evidence="10">
    <location>
        <begin position="1446"/>
        <end position="1475"/>
    </location>
</feature>
<keyword evidence="2" id="KW-0723">Serine/threonine-protein kinase</keyword>
<dbReference type="PROSITE" id="PS50011">
    <property type="entry name" value="PROTEIN_KINASE_DOM"/>
    <property type="match status" value="1"/>
</dbReference>
<comment type="cofactor">
    <cofactor evidence="1">
        <name>Mg(2+)</name>
        <dbReference type="ChEBI" id="CHEBI:18420"/>
    </cofactor>
</comment>